<evidence type="ECO:0000313" key="2">
    <source>
        <dbReference type="EMBL" id="TPG51970.1"/>
    </source>
</evidence>
<dbReference type="EMBL" id="RCZC01000004">
    <property type="protein sequence ID" value="TPG51970.1"/>
    <property type="molecule type" value="Genomic_DNA"/>
</dbReference>
<proteinExistence type="predicted"/>
<keyword evidence="3" id="KW-1185">Reference proteome</keyword>
<gene>
    <name evidence="2" type="ORF">EAH76_14645</name>
</gene>
<protein>
    <recommendedName>
        <fullName evidence="1">DUF6894 domain-containing protein</fullName>
    </recommendedName>
</protein>
<dbReference type="RefSeq" id="WP_431357994.1">
    <property type="nucleotide sequence ID" value="NZ_RCZC01000004.1"/>
</dbReference>
<name>A0A502FRF6_9SPHN</name>
<feature type="domain" description="DUF6894" evidence="1">
    <location>
        <begin position="3"/>
        <end position="69"/>
    </location>
</feature>
<sequence length="84" mass="9229">MARCFSHVLNDVSTIIDKDGLDLSNLQAACKHARKVVGDILAEELQGQNNAIHLSVLIEDPDHVRVANLKCVTTVVEFTSPFDE</sequence>
<reference evidence="2 3" key="1">
    <citation type="journal article" date="2019" name="Environ. Microbiol.">
        <title>Species interactions and distinct microbial communities in high Arctic permafrost affected cryosols are associated with the CH4 and CO2 gas fluxes.</title>
        <authorList>
            <person name="Altshuler I."/>
            <person name="Hamel J."/>
            <person name="Turney S."/>
            <person name="Magnuson E."/>
            <person name="Levesque R."/>
            <person name="Greer C."/>
            <person name="Whyte L.G."/>
        </authorList>
    </citation>
    <scope>NUCLEOTIDE SEQUENCE [LARGE SCALE GENOMIC DNA]</scope>
    <source>
        <strain evidence="2 3">E6.1</strain>
    </source>
</reference>
<evidence type="ECO:0000259" key="1">
    <source>
        <dbReference type="Pfam" id="PF21834"/>
    </source>
</evidence>
<evidence type="ECO:0000313" key="3">
    <source>
        <dbReference type="Proteomes" id="UP000319931"/>
    </source>
</evidence>
<dbReference type="InterPro" id="IPR054189">
    <property type="entry name" value="DUF6894"/>
</dbReference>
<dbReference type="AlphaFoldDB" id="A0A502FRF6"/>
<organism evidence="2 3">
    <name type="scientific">Sphingomonas glacialis</name>
    <dbReference type="NCBI Taxonomy" id="658225"/>
    <lineage>
        <taxon>Bacteria</taxon>
        <taxon>Pseudomonadati</taxon>
        <taxon>Pseudomonadota</taxon>
        <taxon>Alphaproteobacteria</taxon>
        <taxon>Sphingomonadales</taxon>
        <taxon>Sphingomonadaceae</taxon>
        <taxon>Sphingomonas</taxon>
    </lineage>
</organism>
<accession>A0A502FRF6</accession>
<dbReference type="Proteomes" id="UP000319931">
    <property type="component" value="Unassembled WGS sequence"/>
</dbReference>
<dbReference type="Pfam" id="PF21834">
    <property type="entry name" value="DUF6894"/>
    <property type="match status" value="1"/>
</dbReference>
<comment type="caution">
    <text evidence="2">The sequence shown here is derived from an EMBL/GenBank/DDBJ whole genome shotgun (WGS) entry which is preliminary data.</text>
</comment>